<dbReference type="RefSeq" id="WP_025303600.1">
    <property type="nucleotide sequence ID" value="NZ_HG326223.1"/>
</dbReference>
<feature type="compositionally biased region" description="Basic and acidic residues" evidence="1">
    <location>
        <begin position="102"/>
        <end position="121"/>
    </location>
</feature>
<dbReference type="KEGG" id="smac:SMDB11_2624"/>
<dbReference type="SUPFAM" id="SSF46785">
    <property type="entry name" value="Winged helix' DNA-binding domain"/>
    <property type="match status" value="1"/>
</dbReference>
<keyword evidence="3" id="KW-0238">DNA-binding</keyword>
<feature type="domain" description="Phage conserved hypothetical protein C-terminal" evidence="2">
    <location>
        <begin position="179"/>
        <end position="247"/>
    </location>
</feature>
<reference evidence="3 4" key="1">
    <citation type="submission" date="2013-06" db="EMBL/GenBank/DDBJ databases">
        <authorList>
            <person name="Aslett M."/>
        </authorList>
    </citation>
    <scope>NUCLEOTIDE SEQUENCE [LARGE SCALE GENOMIC DNA]</scope>
    <source>
        <strain evidence="3 4">Db11</strain>
    </source>
</reference>
<dbReference type="Gene3D" id="1.10.10.10">
    <property type="entry name" value="Winged helix-like DNA-binding domain superfamily/Winged helix DNA-binding domain"/>
    <property type="match status" value="1"/>
</dbReference>
<name>A0ABC9IKT4_SERMA</name>
<dbReference type="Proteomes" id="UP000018979">
    <property type="component" value="Chromosome I"/>
</dbReference>
<reference evidence="3 4" key="3">
    <citation type="journal article" date="2014" name="Genome Biol. Evol.">
        <title>Genome evolution and plasticity of Serratia marcescens, an important multidrug-resistant nosocomial pathogen.</title>
        <authorList>
            <person name="Iguchi A."/>
            <person name="Nagaya Y."/>
            <person name="Pradel E."/>
            <person name="Ooka T."/>
            <person name="Ogura Y."/>
            <person name="Katsura K."/>
            <person name="Kurokawa K."/>
            <person name="Oshima K."/>
            <person name="Hattori M."/>
            <person name="Parkhill J."/>
            <person name="Sebaihia M."/>
            <person name="Coulthurst S.J."/>
            <person name="Gotoh N."/>
            <person name="Thomson N.R."/>
            <person name="Ewbank J.J."/>
            <person name="Hayashi T."/>
        </authorList>
    </citation>
    <scope>NUCLEOTIDE SEQUENCE [LARGE SCALE GENOMIC DNA]</scope>
    <source>
        <strain evidence="3 4">Db11</strain>
    </source>
</reference>
<accession>A0ABC9IKT4</accession>
<protein>
    <submittedName>
        <fullName evidence="3">Phage encoded DNA-binding protein</fullName>
    </submittedName>
</protein>
<organism evidence="3 4">
    <name type="scientific">Serratia marcescens subsp. marcescens Db11</name>
    <dbReference type="NCBI Taxonomy" id="273526"/>
    <lineage>
        <taxon>Bacteria</taxon>
        <taxon>Pseudomonadati</taxon>
        <taxon>Pseudomonadota</taxon>
        <taxon>Gammaproteobacteria</taxon>
        <taxon>Enterobacterales</taxon>
        <taxon>Yersiniaceae</taxon>
        <taxon>Serratia</taxon>
    </lineage>
</organism>
<evidence type="ECO:0000256" key="1">
    <source>
        <dbReference type="SAM" id="MobiDB-lite"/>
    </source>
</evidence>
<proteinExistence type="predicted"/>
<dbReference type="InterPro" id="IPR011741">
    <property type="entry name" value="Phg_2220_C"/>
</dbReference>
<gene>
    <name evidence="3" type="ORF">SMDB11_2624</name>
</gene>
<sequence>MSTKLTAYVWDGCAAAGMKLSMVAIMARLADFSSDEGLCWPSVKTIARQIGASESTVSASLAKLEKDGWITRQQRRKGNRNTSSMTQLNVEMLRAAANSHPPESEASKSDTSKFDTSKSDPSKSSNTGRFDPPESGYDPSVNSKHDPSDKNTFGQPPAAADQGDVVSEEIHITDQAILVLKHLNQLTGAKYTTAKSTLQNIRARLVDGHTLEELKLVVEYLVDRWLGTEWAKYLNPETMFRPGKFPGNLLAATAWHDGGRKPEQARSAPVACAERDAAYRRFIGNSLPLQNPGELETLARTEASKAGVRTMQPSYAVPAWNRIWADCAQRLNGGKAA</sequence>
<feature type="region of interest" description="Disordered" evidence="1">
    <location>
        <begin position="96"/>
        <end position="163"/>
    </location>
</feature>
<reference evidence="4" key="2">
    <citation type="submission" date="2013-11" db="EMBL/GenBank/DDBJ databases">
        <title>Genome sequences of clinical and environmental isolates of Serratia marcescens.</title>
        <authorList>
            <person name="Iguchi A."/>
            <person name="Komatsu H."/>
            <person name="Nagaya Y."/>
            <person name="Ogura Y."/>
            <person name="Katsura K."/>
            <person name="Kurokawa K."/>
            <person name="Ooka T."/>
            <person name="Hattori M."/>
            <person name="Gotoh N."/>
            <person name="Thomson N."/>
            <person name="Hayashi T."/>
        </authorList>
    </citation>
    <scope>NUCLEOTIDE SEQUENCE [LARGE SCALE GENOMIC DNA]</scope>
    <source>
        <strain evidence="4">Db11</strain>
    </source>
</reference>
<dbReference type="EMBL" id="HG326223">
    <property type="protein sequence ID" value="CDG13190.1"/>
    <property type="molecule type" value="Genomic_DNA"/>
</dbReference>
<evidence type="ECO:0000259" key="2">
    <source>
        <dbReference type="Pfam" id="PF09524"/>
    </source>
</evidence>
<dbReference type="Pfam" id="PF09524">
    <property type="entry name" value="Phg_2220_C"/>
    <property type="match status" value="1"/>
</dbReference>
<evidence type="ECO:0000313" key="4">
    <source>
        <dbReference type="Proteomes" id="UP000018979"/>
    </source>
</evidence>
<dbReference type="Pfam" id="PF13730">
    <property type="entry name" value="HTH_36"/>
    <property type="match status" value="1"/>
</dbReference>
<dbReference type="GO" id="GO:0003677">
    <property type="term" value="F:DNA binding"/>
    <property type="evidence" value="ECO:0007669"/>
    <property type="project" value="UniProtKB-KW"/>
</dbReference>
<dbReference type="InterPro" id="IPR036388">
    <property type="entry name" value="WH-like_DNA-bd_sf"/>
</dbReference>
<evidence type="ECO:0000313" key="3">
    <source>
        <dbReference type="EMBL" id="CDG13190.1"/>
    </source>
</evidence>
<dbReference type="AlphaFoldDB" id="A0ABC9IKT4"/>
<dbReference type="InterPro" id="IPR036390">
    <property type="entry name" value="WH_DNA-bd_sf"/>
</dbReference>